<evidence type="ECO:0000259" key="7">
    <source>
        <dbReference type="PROSITE" id="PS50234"/>
    </source>
</evidence>
<reference evidence="8 9" key="1">
    <citation type="journal article" date="2017" name="Front. Microbiol.">
        <title>Comparative Genomic Analysis of the Class Epsilonproteobacteria and Proposed Reclassification to Epsilonbacteraeota (phyl. nov.).</title>
        <authorList>
            <person name="Waite D.W."/>
            <person name="Vanwonterghem I."/>
            <person name="Rinke C."/>
            <person name="Parks D.H."/>
            <person name="Zhang Y."/>
            <person name="Takai K."/>
            <person name="Sievert S.M."/>
            <person name="Simon J."/>
            <person name="Campbell B.J."/>
            <person name="Hanson T.E."/>
            <person name="Woyke T."/>
            <person name="Klotz M.G."/>
            <person name="Hugenholtz P."/>
        </authorList>
    </citation>
    <scope>NUCLEOTIDE SEQUENCE [LARGE SCALE GENOMIC DNA]</scope>
    <source>
        <strain evidence="8">UBA12443</strain>
    </source>
</reference>
<dbReference type="PROSITE" id="PS50234">
    <property type="entry name" value="VWFA"/>
    <property type="match status" value="1"/>
</dbReference>
<dbReference type="InterPro" id="IPR050768">
    <property type="entry name" value="UPF0353/GerABKA_families"/>
</dbReference>
<accession>A0A2D3WDD2</accession>
<protein>
    <submittedName>
        <fullName evidence="8">VWA domain-containing protein</fullName>
    </submittedName>
</protein>
<dbReference type="InterPro" id="IPR019734">
    <property type="entry name" value="TPR_rpt"/>
</dbReference>
<dbReference type="AlphaFoldDB" id="A0A2D3WDD2"/>
<comment type="caution">
    <text evidence="8">The sequence shown here is derived from an EMBL/GenBank/DDBJ whole genome shotgun (WGS) entry which is preliminary data.</text>
</comment>
<dbReference type="SUPFAM" id="SSF53300">
    <property type="entry name" value="vWA-like"/>
    <property type="match status" value="1"/>
</dbReference>
<feature type="transmembrane region" description="Helical" evidence="6">
    <location>
        <begin position="267"/>
        <end position="287"/>
    </location>
</feature>
<dbReference type="PANTHER" id="PTHR22550:SF5">
    <property type="entry name" value="LEUCINE ZIPPER PROTEIN 4"/>
    <property type="match status" value="1"/>
</dbReference>
<evidence type="ECO:0000256" key="2">
    <source>
        <dbReference type="ARBA" id="ARBA00022692"/>
    </source>
</evidence>
<keyword evidence="1" id="KW-1003">Cell membrane</keyword>
<evidence type="ECO:0000313" key="8">
    <source>
        <dbReference type="EMBL" id="DAB39311.1"/>
    </source>
</evidence>
<dbReference type="EMBL" id="DLUI01000021">
    <property type="protein sequence ID" value="DAB39311.1"/>
    <property type="molecule type" value="Genomic_DNA"/>
</dbReference>
<dbReference type="RefSeq" id="WP_303662772.1">
    <property type="nucleotide sequence ID" value="NZ_DLUI01000021.1"/>
</dbReference>
<name>A0A2D3WDD2_9BACT</name>
<dbReference type="SMART" id="SM00028">
    <property type="entry name" value="TPR"/>
    <property type="match status" value="2"/>
</dbReference>
<evidence type="ECO:0000313" key="9">
    <source>
        <dbReference type="Proteomes" id="UP000228859"/>
    </source>
</evidence>
<evidence type="ECO:0000256" key="5">
    <source>
        <dbReference type="SAM" id="MobiDB-lite"/>
    </source>
</evidence>
<dbReference type="SUPFAM" id="SSF48452">
    <property type="entry name" value="TPR-like"/>
    <property type="match status" value="1"/>
</dbReference>
<dbReference type="Proteomes" id="UP000228859">
    <property type="component" value="Unassembled WGS sequence"/>
</dbReference>
<evidence type="ECO:0000256" key="6">
    <source>
        <dbReference type="SAM" id="Phobius"/>
    </source>
</evidence>
<feature type="region of interest" description="Disordered" evidence="5">
    <location>
        <begin position="425"/>
        <end position="508"/>
    </location>
</feature>
<gene>
    <name evidence="8" type="ORF">CFH83_01320</name>
</gene>
<dbReference type="Gene3D" id="3.40.50.410">
    <property type="entry name" value="von Willebrand factor, type A domain"/>
    <property type="match status" value="1"/>
</dbReference>
<dbReference type="Pfam" id="PF13519">
    <property type="entry name" value="VWA_2"/>
    <property type="match status" value="1"/>
</dbReference>
<dbReference type="SMART" id="SM00327">
    <property type="entry name" value="VWA"/>
    <property type="match status" value="1"/>
</dbReference>
<feature type="compositionally biased region" description="Polar residues" evidence="5">
    <location>
        <begin position="480"/>
        <end position="500"/>
    </location>
</feature>
<organism evidence="8 9">
    <name type="scientific">Sulfuricurvum kujiense</name>
    <dbReference type="NCBI Taxonomy" id="148813"/>
    <lineage>
        <taxon>Bacteria</taxon>
        <taxon>Pseudomonadati</taxon>
        <taxon>Campylobacterota</taxon>
        <taxon>Epsilonproteobacteria</taxon>
        <taxon>Campylobacterales</taxon>
        <taxon>Sulfurimonadaceae</taxon>
        <taxon>Sulfuricurvum</taxon>
    </lineage>
</organism>
<feature type="compositionally biased region" description="Basic and acidic residues" evidence="5">
    <location>
        <begin position="428"/>
        <end position="452"/>
    </location>
</feature>
<evidence type="ECO:0000256" key="3">
    <source>
        <dbReference type="ARBA" id="ARBA00022989"/>
    </source>
</evidence>
<sequence>MSFLTPLWLIALILLPPYLWGARRYGWHMQIWLMVSLLFLILSLTRPVIPEKPITVEEAGSDVILAVDVSYSMRATDIAPTRLDAAKRVLHQIIAQDREDRFGVLAHTTSAIILSPLTKDTELLTHLFASLDESQIITKGTEVMSALELARKMSHAQHPLVVLFSDGGDELSYEKEAAYAEENGLKVCIVMLASAQGSTLPSEEGSLKDEDGHIVVSSRNDAINLIAEQSGGKVIDGADATSVIEWIERERSEDFAGSTTVTRYQELFYFPLVLALIAFVLAYTSVGERVSKAFIPLLALVGISANAGLLDYPYQTLGSYAYSHGNYERSAQWYGRIDSEGGRFNRAASLYKMGKYQEALAIYRTIRSEEPLFKSKVFYNMANCHIRLSEFENARTALLKSLTLSYTPQADQNLRAIAGAQEQKSLNVRKEKKDQFTSDENKPTGEGKKSKEGGGSNMQSDIASSGAGDAGKKAQADPRFSTSQGKAALSSKQYELINQRSVHETKPW</sequence>
<dbReference type="Gene3D" id="1.25.40.10">
    <property type="entry name" value="Tetratricopeptide repeat domain"/>
    <property type="match status" value="1"/>
</dbReference>
<keyword evidence="2 6" id="KW-0812">Transmembrane</keyword>
<dbReference type="InterPro" id="IPR011990">
    <property type="entry name" value="TPR-like_helical_dom_sf"/>
</dbReference>
<evidence type="ECO:0000256" key="1">
    <source>
        <dbReference type="ARBA" id="ARBA00022475"/>
    </source>
</evidence>
<proteinExistence type="predicted"/>
<keyword evidence="4 6" id="KW-0472">Membrane</keyword>
<dbReference type="InterPro" id="IPR002035">
    <property type="entry name" value="VWF_A"/>
</dbReference>
<keyword evidence="3 6" id="KW-1133">Transmembrane helix</keyword>
<evidence type="ECO:0000256" key="4">
    <source>
        <dbReference type="ARBA" id="ARBA00023136"/>
    </source>
</evidence>
<dbReference type="InterPro" id="IPR036465">
    <property type="entry name" value="vWFA_dom_sf"/>
</dbReference>
<feature type="domain" description="VWFA" evidence="7">
    <location>
        <begin position="62"/>
        <end position="230"/>
    </location>
</feature>
<dbReference type="PANTHER" id="PTHR22550">
    <property type="entry name" value="SPORE GERMINATION PROTEIN"/>
    <property type="match status" value="1"/>
</dbReference>